<dbReference type="InterPro" id="IPR036388">
    <property type="entry name" value="WH-like_DNA-bd_sf"/>
</dbReference>
<dbReference type="HOGENOM" id="CLU_036604_13_2_6"/>
<dbReference type="Proteomes" id="UP000001062">
    <property type="component" value="Chromosome"/>
</dbReference>
<dbReference type="STRING" id="717774.Marme_3951"/>
<gene>
    <name evidence="3" type="ordered locus">Marme_3951</name>
</gene>
<dbReference type="AlphaFoldDB" id="F2JZ74"/>
<dbReference type="KEGG" id="mme:Marme_3951"/>
<evidence type="ECO:0000256" key="1">
    <source>
        <dbReference type="ARBA" id="ARBA00006479"/>
    </source>
</evidence>
<dbReference type="eggNOG" id="COG1940">
    <property type="taxonomic scope" value="Bacteria"/>
</dbReference>
<comment type="similarity">
    <text evidence="1">Belongs to the ROK (NagC/XylR) family.</text>
</comment>
<keyword evidence="4" id="KW-1185">Reference proteome</keyword>
<proteinExistence type="inferred from homology"/>
<dbReference type="PATRIC" id="fig|717774.3.peg.4074"/>
<evidence type="ECO:0000313" key="3">
    <source>
        <dbReference type="EMBL" id="ADZ93159.1"/>
    </source>
</evidence>
<dbReference type="PANTHER" id="PTHR18964">
    <property type="entry name" value="ROK (REPRESSOR, ORF, KINASE) FAMILY"/>
    <property type="match status" value="1"/>
</dbReference>
<evidence type="ECO:0000259" key="2">
    <source>
        <dbReference type="Pfam" id="PF12802"/>
    </source>
</evidence>
<accession>F2JZ74</accession>
<dbReference type="Gene3D" id="1.10.10.10">
    <property type="entry name" value="Winged helix-like DNA-binding domain superfamily/Winged helix DNA-binding domain"/>
    <property type="match status" value="1"/>
</dbReference>
<dbReference type="InterPro" id="IPR011991">
    <property type="entry name" value="ArsR-like_HTH"/>
</dbReference>
<reference evidence="3 4" key="1">
    <citation type="journal article" date="2012" name="Stand. Genomic Sci.">
        <title>Complete genome sequence of the melanogenic marine bacterium Marinomonas mediterranea type strain (MMB-1(T)).</title>
        <authorList>
            <person name="Lucas-Elio P."/>
            <person name="Goodwin L."/>
            <person name="Woyke T."/>
            <person name="Pitluck S."/>
            <person name="Nolan M."/>
            <person name="Kyrpides N.C."/>
            <person name="Detter J.C."/>
            <person name="Copeland A."/>
            <person name="Teshima H."/>
            <person name="Bruce D."/>
            <person name="Detter C."/>
            <person name="Tapia R."/>
            <person name="Han S."/>
            <person name="Land M.L."/>
            <person name="Ivanova N."/>
            <person name="Mikhailova N."/>
            <person name="Johnston A.W."/>
            <person name="Sanchez-Amat A."/>
        </authorList>
    </citation>
    <scope>NUCLEOTIDE SEQUENCE [LARGE SCALE GENOMIC DNA]</scope>
    <source>
        <strain evidence="4">ATCC 700492 / JCM 21426 / NBRC 103028 / MMB-1</strain>
    </source>
</reference>
<dbReference type="InterPro" id="IPR000600">
    <property type="entry name" value="ROK"/>
</dbReference>
<dbReference type="InterPro" id="IPR043129">
    <property type="entry name" value="ATPase_NBD"/>
</dbReference>
<name>F2JZ74_MARM1</name>
<organism evidence="3 4">
    <name type="scientific">Marinomonas mediterranea (strain ATCC 700492 / JCM 21426 / NBRC 103028 / MMB-1)</name>
    <dbReference type="NCBI Taxonomy" id="717774"/>
    <lineage>
        <taxon>Bacteria</taxon>
        <taxon>Pseudomonadati</taxon>
        <taxon>Pseudomonadota</taxon>
        <taxon>Gammaproteobacteria</taxon>
        <taxon>Oceanospirillales</taxon>
        <taxon>Oceanospirillaceae</taxon>
        <taxon>Marinomonas</taxon>
    </lineage>
</organism>
<dbReference type="SUPFAM" id="SSF46785">
    <property type="entry name" value="Winged helix' DNA-binding domain"/>
    <property type="match status" value="1"/>
</dbReference>
<dbReference type="OrthoDB" id="9810372at2"/>
<dbReference type="RefSeq" id="WP_013663061.1">
    <property type="nucleotide sequence ID" value="NC_015276.1"/>
</dbReference>
<dbReference type="InterPro" id="IPR036390">
    <property type="entry name" value="WH_DNA-bd_sf"/>
</dbReference>
<dbReference type="Pfam" id="PF12802">
    <property type="entry name" value="MarR_2"/>
    <property type="match status" value="1"/>
</dbReference>
<dbReference type="GO" id="GO:0003700">
    <property type="term" value="F:DNA-binding transcription factor activity"/>
    <property type="evidence" value="ECO:0007669"/>
    <property type="project" value="InterPro"/>
</dbReference>
<dbReference type="PANTHER" id="PTHR18964:SF149">
    <property type="entry name" value="BIFUNCTIONAL UDP-N-ACETYLGLUCOSAMINE 2-EPIMERASE_N-ACETYLMANNOSAMINE KINASE"/>
    <property type="match status" value="1"/>
</dbReference>
<feature type="domain" description="HTH marR-type" evidence="2">
    <location>
        <begin position="12"/>
        <end position="62"/>
    </location>
</feature>
<evidence type="ECO:0000313" key="4">
    <source>
        <dbReference type="Proteomes" id="UP000001062"/>
    </source>
</evidence>
<dbReference type="SUPFAM" id="SSF53067">
    <property type="entry name" value="Actin-like ATPase domain"/>
    <property type="match status" value="1"/>
</dbReference>
<sequence>MVMPRAVRHINETRALEALLDLGAMSRADLARELGVTRSTASSIVASLMASGLVIDEASPPDSNPIRTGRPSKRVELHPKHAIFLGADIGVGRITIAAIDLASNVVALETVNYDLADTSPSVVTTLLAKEVSSLVLKLGLREAIKGLSISVPGVVDLKGRVIRAPLLEWKNVPILDLLKTSLPDITIARVDHDANAFAVADLNSRKDSPVSEAVYIFADAGVGGCVVSGGNILRGFNGYGGEIGHIVVGERGYFHPTPVDGSFESFVSRDAILARYRELGGKAESISEFLKSLTDKDPIALQVINDWSHYLGRGIATLTSILNPEKIYIGGGLGPLLNLAHSQVIESMRKHLLPDSYEPQIELSELGIEAPAIGAAMMLHREFFEFDTKMLFGTS</sequence>
<dbReference type="Pfam" id="PF00480">
    <property type="entry name" value="ROK"/>
    <property type="match status" value="1"/>
</dbReference>
<dbReference type="Gene3D" id="3.30.420.40">
    <property type="match status" value="2"/>
</dbReference>
<dbReference type="EMBL" id="CP002583">
    <property type="protein sequence ID" value="ADZ93159.1"/>
    <property type="molecule type" value="Genomic_DNA"/>
</dbReference>
<dbReference type="InterPro" id="IPR000835">
    <property type="entry name" value="HTH_MarR-typ"/>
</dbReference>
<protein>
    <submittedName>
        <fullName evidence="3">ROK family protein</fullName>
    </submittedName>
</protein>
<dbReference type="CDD" id="cd00090">
    <property type="entry name" value="HTH_ARSR"/>
    <property type="match status" value="1"/>
</dbReference>